<accession>A0A0P0XVE0</accession>
<organism evidence="2 3">
    <name type="scientific">Oryza sativa subsp. japonica</name>
    <name type="common">Rice</name>
    <dbReference type="NCBI Taxonomy" id="39947"/>
    <lineage>
        <taxon>Eukaryota</taxon>
        <taxon>Viridiplantae</taxon>
        <taxon>Streptophyta</taxon>
        <taxon>Embryophyta</taxon>
        <taxon>Tracheophyta</taxon>
        <taxon>Spermatophyta</taxon>
        <taxon>Magnoliopsida</taxon>
        <taxon>Liliopsida</taxon>
        <taxon>Poales</taxon>
        <taxon>Poaceae</taxon>
        <taxon>BOP clade</taxon>
        <taxon>Oryzoideae</taxon>
        <taxon>Oryzeae</taxon>
        <taxon>Oryzinae</taxon>
        <taxon>Oryza</taxon>
        <taxon>Oryza sativa</taxon>
    </lineage>
</organism>
<feature type="compositionally biased region" description="Low complexity" evidence="1">
    <location>
        <begin position="23"/>
        <end position="34"/>
    </location>
</feature>
<name>A0A0P0XVE0_ORYSJ</name>
<sequence length="153" mass="15635">FSSSSLLSVFSHRSPVCPLHRCASPQPATPSLSAAPPPPPPTGGTPPSLPPSSLATAQGGEQRPPSAGDALPPAGGALSSATSLSSPAQWRQPLPLVPRRQHPPCGARWGARQAATTSGQRVLASDIARAPIRVGEDQPPPSWDLVPSPRDCS</sequence>
<feature type="non-terminal residue" evidence="2">
    <location>
        <position position="153"/>
    </location>
</feature>
<dbReference type="AlphaFoldDB" id="A0A0P0XVE0"/>
<dbReference type="Proteomes" id="UP000059680">
    <property type="component" value="Chromosome 10"/>
</dbReference>
<evidence type="ECO:0000313" key="2">
    <source>
        <dbReference type="EMBL" id="BAT11182.1"/>
    </source>
</evidence>
<dbReference type="InParanoid" id="A0A0P0XVE0"/>
<evidence type="ECO:0000256" key="1">
    <source>
        <dbReference type="SAM" id="MobiDB-lite"/>
    </source>
</evidence>
<protein>
    <submittedName>
        <fullName evidence="2">Os10g0462600 protein</fullName>
    </submittedName>
</protein>
<gene>
    <name evidence="2" type="ordered locus">Os10g0462600</name>
    <name evidence="2" type="ORF">OSNPB_100462600</name>
</gene>
<feature type="compositionally biased region" description="Low complexity" evidence="1">
    <location>
        <begin position="51"/>
        <end position="88"/>
    </location>
</feature>
<reference evidence="3" key="1">
    <citation type="journal article" date="2005" name="Nature">
        <title>The map-based sequence of the rice genome.</title>
        <authorList>
            <consortium name="International rice genome sequencing project (IRGSP)"/>
            <person name="Matsumoto T."/>
            <person name="Wu J."/>
            <person name="Kanamori H."/>
            <person name="Katayose Y."/>
            <person name="Fujisawa M."/>
            <person name="Namiki N."/>
            <person name="Mizuno H."/>
            <person name="Yamamoto K."/>
            <person name="Antonio B.A."/>
            <person name="Baba T."/>
            <person name="Sakata K."/>
            <person name="Nagamura Y."/>
            <person name="Aoki H."/>
            <person name="Arikawa K."/>
            <person name="Arita K."/>
            <person name="Bito T."/>
            <person name="Chiden Y."/>
            <person name="Fujitsuka N."/>
            <person name="Fukunaka R."/>
            <person name="Hamada M."/>
            <person name="Harada C."/>
            <person name="Hayashi A."/>
            <person name="Hijishita S."/>
            <person name="Honda M."/>
            <person name="Hosokawa S."/>
            <person name="Ichikawa Y."/>
            <person name="Idonuma A."/>
            <person name="Iijima M."/>
            <person name="Ikeda M."/>
            <person name="Ikeno M."/>
            <person name="Ito K."/>
            <person name="Ito S."/>
            <person name="Ito T."/>
            <person name="Ito Y."/>
            <person name="Ito Y."/>
            <person name="Iwabuchi A."/>
            <person name="Kamiya K."/>
            <person name="Karasawa W."/>
            <person name="Kurita K."/>
            <person name="Katagiri S."/>
            <person name="Kikuta A."/>
            <person name="Kobayashi H."/>
            <person name="Kobayashi N."/>
            <person name="Machita K."/>
            <person name="Maehara T."/>
            <person name="Masukawa M."/>
            <person name="Mizubayashi T."/>
            <person name="Mukai Y."/>
            <person name="Nagasaki H."/>
            <person name="Nagata Y."/>
            <person name="Naito S."/>
            <person name="Nakashima M."/>
            <person name="Nakama Y."/>
            <person name="Nakamichi Y."/>
            <person name="Nakamura M."/>
            <person name="Meguro A."/>
            <person name="Negishi M."/>
            <person name="Ohta I."/>
            <person name="Ohta T."/>
            <person name="Okamoto M."/>
            <person name="Ono N."/>
            <person name="Saji S."/>
            <person name="Sakaguchi M."/>
            <person name="Sakai K."/>
            <person name="Shibata M."/>
            <person name="Shimokawa T."/>
            <person name="Song J."/>
            <person name="Takazaki Y."/>
            <person name="Terasawa K."/>
            <person name="Tsugane M."/>
            <person name="Tsuji K."/>
            <person name="Ueda S."/>
            <person name="Waki K."/>
            <person name="Yamagata H."/>
            <person name="Yamamoto M."/>
            <person name="Yamamoto S."/>
            <person name="Yamane H."/>
            <person name="Yoshiki S."/>
            <person name="Yoshihara R."/>
            <person name="Yukawa K."/>
            <person name="Zhong H."/>
            <person name="Yano M."/>
            <person name="Yuan Q."/>
            <person name="Ouyang S."/>
            <person name="Liu J."/>
            <person name="Jones K.M."/>
            <person name="Gansberger K."/>
            <person name="Moffat K."/>
            <person name="Hill J."/>
            <person name="Bera J."/>
            <person name="Fadrosh D."/>
            <person name="Jin S."/>
            <person name="Johri S."/>
            <person name="Kim M."/>
            <person name="Overton L."/>
            <person name="Reardon M."/>
            <person name="Tsitrin T."/>
            <person name="Vuong H."/>
            <person name="Weaver B."/>
            <person name="Ciecko A."/>
            <person name="Tallon L."/>
            <person name="Jackson J."/>
            <person name="Pai G."/>
            <person name="Aken S.V."/>
            <person name="Utterback T."/>
            <person name="Reidmuller S."/>
            <person name="Feldblyum T."/>
            <person name="Hsiao J."/>
            <person name="Zismann V."/>
            <person name="Iobst S."/>
            <person name="de Vazeille A.R."/>
            <person name="Buell C.R."/>
            <person name="Ying K."/>
            <person name="Li Y."/>
            <person name="Lu T."/>
            <person name="Huang Y."/>
            <person name="Zhao Q."/>
            <person name="Feng Q."/>
            <person name="Zhang L."/>
            <person name="Zhu J."/>
            <person name="Weng Q."/>
            <person name="Mu J."/>
            <person name="Lu Y."/>
            <person name="Fan D."/>
            <person name="Liu Y."/>
            <person name="Guan J."/>
            <person name="Zhang Y."/>
            <person name="Yu S."/>
            <person name="Liu X."/>
            <person name="Zhang Y."/>
            <person name="Hong G."/>
            <person name="Han B."/>
            <person name="Choisne N."/>
            <person name="Demange N."/>
            <person name="Orjeda G."/>
            <person name="Samain S."/>
            <person name="Cattolico L."/>
            <person name="Pelletier E."/>
            <person name="Couloux A."/>
            <person name="Segurens B."/>
            <person name="Wincker P."/>
            <person name="D'Hont A."/>
            <person name="Scarpelli C."/>
            <person name="Weissenbach J."/>
            <person name="Salanoubat M."/>
            <person name="Quetier F."/>
            <person name="Yu Y."/>
            <person name="Kim H.R."/>
            <person name="Rambo T."/>
            <person name="Currie J."/>
            <person name="Collura K."/>
            <person name="Luo M."/>
            <person name="Yang T."/>
            <person name="Ammiraju J.S.S."/>
            <person name="Engler F."/>
            <person name="Soderlund C."/>
            <person name="Wing R.A."/>
            <person name="Palmer L.E."/>
            <person name="de la Bastide M."/>
            <person name="Spiegel L."/>
            <person name="Nascimento L."/>
            <person name="Zutavern T."/>
            <person name="O'Shaughnessy A."/>
            <person name="Dike S."/>
            <person name="Dedhia N."/>
            <person name="Preston R."/>
            <person name="Balija V."/>
            <person name="McCombie W.R."/>
            <person name="Chow T."/>
            <person name="Chen H."/>
            <person name="Chung M."/>
            <person name="Chen C."/>
            <person name="Shaw J."/>
            <person name="Wu H."/>
            <person name="Hsiao K."/>
            <person name="Chao Y."/>
            <person name="Chu M."/>
            <person name="Cheng C."/>
            <person name="Hour A."/>
            <person name="Lee P."/>
            <person name="Lin S."/>
            <person name="Lin Y."/>
            <person name="Liou J."/>
            <person name="Liu S."/>
            <person name="Hsing Y."/>
            <person name="Raghuvanshi S."/>
            <person name="Mohanty A."/>
            <person name="Bharti A.K."/>
            <person name="Gaur A."/>
            <person name="Gupta V."/>
            <person name="Kumar D."/>
            <person name="Ravi V."/>
            <person name="Vij S."/>
            <person name="Kapur A."/>
            <person name="Khurana P."/>
            <person name="Khurana P."/>
            <person name="Khurana J.P."/>
            <person name="Tyagi A.K."/>
            <person name="Gaikwad K."/>
            <person name="Singh A."/>
            <person name="Dalal V."/>
            <person name="Srivastava S."/>
            <person name="Dixit A."/>
            <person name="Pal A.K."/>
            <person name="Ghazi I.A."/>
            <person name="Yadav M."/>
            <person name="Pandit A."/>
            <person name="Bhargava A."/>
            <person name="Sureshbabu K."/>
            <person name="Batra K."/>
            <person name="Sharma T.R."/>
            <person name="Mohapatra T."/>
            <person name="Singh N.K."/>
            <person name="Messing J."/>
            <person name="Nelson A.B."/>
            <person name="Fuks G."/>
            <person name="Kavchok S."/>
            <person name="Keizer G."/>
            <person name="Linton E."/>
            <person name="Llaca V."/>
            <person name="Song R."/>
            <person name="Tanyolac B."/>
            <person name="Young S."/>
            <person name="Ho-Il K."/>
            <person name="Hahn J.H."/>
            <person name="Sangsakoo G."/>
            <person name="Vanavichit A."/>
            <person name="de Mattos Luiz.A.T."/>
            <person name="Zimmer P.D."/>
            <person name="Malone G."/>
            <person name="Dellagostin O."/>
            <person name="de Oliveira A.C."/>
            <person name="Bevan M."/>
            <person name="Bancroft I."/>
            <person name="Minx P."/>
            <person name="Cordum H."/>
            <person name="Wilson R."/>
            <person name="Cheng Z."/>
            <person name="Jin W."/>
            <person name="Jiang J."/>
            <person name="Leong S.A."/>
            <person name="Iwama H."/>
            <person name="Gojobori T."/>
            <person name="Itoh T."/>
            <person name="Niimura Y."/>
            <person name="Fujii Y."/>
            <person name="Habara T."/>
            <person name="Sakai H."/>
            <person name="Sato Y."/>
            <person name="Wilson G."/>
            <person name="Kumar K."/>
            <person name="McCouch S."/>
            <person name="Juretic N."/>
            <person name="Hoen D."/>
            <person name="Wright S."/>
            <person name="Bruskiewich R."/>
            <person name="Bureau T."/>
            <person name="Miyao A."/>
            <person name="Hirochika H."/>
            <person name="Nishikawa T."/>
            <person name="Kadowaki K."/>
            <person name="Sugiura M."/>
            <person name="Burr B."/>
            <person name="Sasaki T."/>
        </authorList>
    </citation>
    <scope>NUCLEOTIDE SEQUENCE [LARGE SCALE GENOMIC DNA]</scope>
    <source>
        <strain evidence="3">cv. Nipponbare</strain>
    </source>
</reference>
<reference evidence="2 3" key="2">
    <citation type="journal article" date="2013" name="Plant Cell Physiol.">
        <title>Rice Annotation Project Database (RAP-DB): an integrative and interactive database for rice genomics.</title>
        <authorList>
            <person name="Sakai H."/>
            <person name="Lee S.S."/>
            <person name="Tanaka T."/>
            <person name="Numa H."/>
            <person name="Kim J."/>
            <person name="Kawahara Y."/>
            <person name="Wakimoto H."/>
            <person name="Yang C.C."/>
            <person name="Iwamoto M."/>
            <person name="Abe T."/>
            <person name="Yamada Y."/>
            <person name="Muto A."/>
            <person name="Inokuchi H."/>
            <person name="Ikemura T."/>
            <person name="Matsumoto T."/>
            <person name="Sasaki T."/>
            <person name="Itoh T."/>
        </authorList>
    </citation>
    <scope>NUCLEOTIDE SEQUENCE [LARGE SCALE GENOMIC DNA]</scope>
    <source>
        <strain evidence="3">cv. Nipponbare</strain>
    </source>
</reference>
<dbReference type="Gramene" id="Os10t0462600-02">
    <property type="protein sequence ID" value="Os10t0462600-02"/>
    <property type="gene ID" value="Os10g0462600"/>
</dbReference>
<dbReference type="EMBL" id="AP014966">
    <property type="protein sequence ID" value="BAT11182.1"/>
    <property type="molecule type" value="Genomic_DNA"/>
</dbReference>
<reference evidence="2 3" key="3">
    <citation type="journal article" date="2013" name="Rice">
        <title>Improvement of the Oryza sativa Nipponbare reference genome using next generation sequence and optical map data.</title>
        <authorList>
            <person name="Kawahara Y."/>
            <person name="de la Bastide M."/>
            <person name="Hamilton J.P."/>
            <person name="Kanamori H."/>
            <person name="McCombie W.R."/>
            <person name="Ouyang S."/>
            <person name="Schwartz D.C."/>
            <person name="Tanaka T."/>
            <person name="Wu J."/>
            <person name="Zhou S."/>
            <person name="Childs K.L."/>
            <person name="Davidson R.M."/>
            <person name="Lin H."/>
            <person name="Quesada-Ocampo L."/>
            <person name="Vaillancourt B."/>
            <person name="Sakai H."/>
            <person name="Lee S.S."/>
            <person name="Kim J."/>
            <person name="Numa H."/>
            <person name="Itoh T."/>
            <person name="Buell C.R."/>
            <person name="Matsumoto T."/>
        </authorList>
    </citation>
    <scope>NUCLEOTIDE SEQUENCE [LARGE SCALE GENOMIC DNA]</scope>
    <source>
        <strain evidence="3">cv. Nipponbare</strain>
    </source>
</reference>
<feature type="region of interest" description="Disordered" evidence="1">
    <location>
        <begin position="18"/>
        <end position="153"/>
    </location>
</feature>
<keyword evidence="3" id="KW-1185">Reference proteome</keyword>
<evidence type="ECO:0000313" key="3">
    <source>
        <dbReference type="Proteomes" id="UP000059680"/>
    </source>
</evidence>
<feature type="compositionally biased region" description="Pro residues" evidence="1">
    <location>
        <begin position="35"/>
        <end position="50"/>
    </location>
</feature>
<dbReference type="PaxDb" id="39947-A0A0P0XVE0"/>
<proteinExistence type="predicted"/>
<dbReference type="ExpressionAtlas" id="A0A0P0XVE0">
    <property type="expression patterns" value="baseline and differential"/>
</dbReference>